<feature type="non-terminal residue" evidence="1">
    <location>
        <position position="1"/>
    </location>
</feature>
<dbReference type="EMBL" id="UINC01219993">
    <property type="protein sequence ID" value="SVE47714.1"/>
    <property type="molecule type" value="Genomic_DNA"/>
</dbReference>
<evidence type="ECO:0000313" key="1">
    <source>
        <dbReference type="EMBL" id="SVE47714.1"/>
    </source>
</evidence>
<organism evidence="1">
    <name type="scientific">marine metagenome</name>
    <dbReference type="NCBI Taxonomy" id="408172"/>
    <lineage>
        <taxon>unclassified sequences</taxon>
        <taxon>metagenomes</taxon>
        <taxon>ecological metagenomes</taxon>
    </lineage>
</organism>
<protein>
    <submittedName>
        <fullName evidence="1">Uncharacterized protein</fullName>
    </submittedName>
</protein>
<sequence>VKLQFGNKVPGSIEAVYEYVTGVGPDGPLDHILFEQRYGELVGQNGPIIVTKVSDGDSETVWTSTFNYPSRRIIVLDPTASDREDTFVRIKGGTKWTVTIHSKASGIQGLIQWLYFQVIGKYRVGVPILSPAIFHFRRTAL</sequence>
<proteinExistence type="predicted"/>
<accession>A0A383DTR9</accession>
<feature type="non-terminal residue" evidence="1">
    <location>
        <position position="141"/>
    </location>
</feature>
<gene>
    <name evidence="1" type="ORF">METZ01_LOCUS500568</name>
</gene>
<dbReference type="AlphaFoldDB" id="A0A383DTR9"/>
<reference evidence="1" key="1">
    <citation type="submission" date="2018-05" db="EMBL/GenBank/DDBJ databases">
        <authorList>
            <person name="Lanie J.A."/>
            <person name="Ng W.-L."/>
            <person name="Kazmierczak K.M."/>
            <person name="Andrzejewski T.M."/>
            <person name="Davidsen T.M."/>
            <person name="Wayne K.J."/>
            <person name="Tettelin H."/>
            <person name="Glass J.I."/>
            <person name="Rusch D."/>
            <person name="Podicherti R."/>
            <person name="Tsui H.-C.T."/>
            <person name="Winkler M.E."/>
        </authorList>
    </citation>
    <scope>NUCLEOTIDE SEQUENCE</scope>
</reference>
<name>A0A383DTR9_9ZZZZ</name>